<dbReference type="Proteomes" id="UP000539985">
    <property type="component" value="Unassembled WGS sequence"/>
</dbReference>
<gene>
    <name evidence="1" type="ORF">HX882_27250</name>
</gene>
<dbReference type="RefSeq" id="WP_177105169.1">
    <property type="nucleotide sequence ID" value="NZ_JACAQB010000024.1"/>
</dbReference>
<organism evidence="1 2">
    <name type="scientific">Pseudomonas gingeri</name>
    <dbReference type="NCBI Taxonomy" id="117681"/>
    <lineage>
        <taxon>Bacteria</taxon>
        <taxon>Pseudomonadati</taxon>
        <taxon>Pseudomonadota</taxon>
        <taxon>Gammaproteobacteria</taxon>
        <taxon>Pseudomonadales</taxon>
        <taxon>Pseudomonadaceae</taxon>
        <taxon>Pseudomonas</taxon>
    </lineage>
</organism>
<evidence type="ECO:0000313" key="2">
    <source>
        <dbReference type="Proteomes" id="UP000539985"/>
    </source>
</evidence>
<dbReference type="InterPro" id="IPR016024">
    <property type="entry name" value="ARM-type_fold"/>
</dbReference>
<dbReference type="Gene3D" id="1.25.10.10">
    <property type="entry name" value="Leucine-rich Repeat Variant"/>
    <property type="match status" value="1"/>
</dbReference>
<comment type="caution">
    <text evidence="1">The sequence shown here is derived from an EMBL/GenBank/DDBJ whole genome shotgun (WGS) entry which is preliminary data.</text>
</comment>
<evidence type="ECO:0008006" key="3">
    <source>
        <dbReference type="Google" id="ProtNLM"/>
    </source>
</evidence>
<reference evidence="1 2" key="1">
    <citation type="submission" date="2020-04" db="EMBL/GenBank/DDBJ databases">
        <title>Molecular characterization of pseudomonads from Agaricus bisporus reveal novel blotch 2 pathogens in Western Europe.</title>
        <authorList>
            <person name="Taparia T."/>
            <person name="Krijger M."/>
            <person name="Haynes E."/>
            <person name="Elpinstone J.G."/>
            <person name="Noble R."/>
            <person name="Van Der Wolf J."/>
        </authorList>
    </citation>
    <scope>NUCLEOTIDE SEQUENCE [LARGE SCALE GENOMIC DNA]</scope>
    <source>
        <strain evidence="1 2">H7001</strain>
    </source>
</reference>
<name>A0A7Y8C5N5_9PSED</name>
<proteinExistence type="predicted"/>
<dbReference type="SUPFAM" id="SSF48371">
    <property type="entry name" value="ARM repeat"/>
    <property type="match status" value="1"/>
</dbReference>
<dbReference type="AlphaFoldDB" id="A0A7Y8C5N5"/>
<sequence length="447" mass="50163">MWKFWLKGLTRNRQDAVVAKPNVPLPPEQAPPLLTTDWQVLVSSWDGFRRESGLKAIRSSQSTIRLAAVLERLNDWVPQVRVAAVAALDDYLTPQHAESLIAQMPAIMALGNRKRADHTPTIRKLETALAMKECLAHCNEAFWASRGASARFLFNVLVQTKVEDDLTLFLVETMRHPDLAARQMAIAKTQDLAEGPAQRVIAIGLNNASGILRTQAFRAAMRFQDGRIRLIQQLLTDPSPAARSAALWAASQHGVDPSLILLERLAGDMPISKAQWLGVLGLAQNLSVRVPEQWVRPGINQRCGAVRSLVLAIEGSHRPELLVAGLNDPSQCVFDVALKGAHLLVWRDIQDELTSRLEREWETLQPARRRALHRVMPTWGQVQFLLVQFQKQANASYWLEQIRLWIEAHYMIFDPITPKSERQQTIQHLTELEATNALPVGSLARLV</sequence>
<dbReference type="InterPro" id="IPR011989">
    <property type="entry name" value="ARM-like"/>
</dbReference>
<dbReference type="EMBL" id="JACAQB010000024">
    <property type="protein sequence ID" value="NWB99586.1"/>
    <property type="molecule type" value="Genomic_DNA"/>
</dbReference>
<accession>A0A7Y8C5N5</accession>
<evidence type="ECO:0000313" key="1">
    <source>
        <dbReference type="EMBL" id="NWB99586.1"/>
    </source>
</evidence>
<protein>
    <recommendedName>
        <fullName evidence="3">HEAT repeat domain-containing protein</fullName>
    </recommendedName>
</protein>